<accession>A0AAD7RIJ1</accession>
<feature type="transmembrane region" description="Helical" evidence="6">
    <location>
        <begin position="131"/>
        <end position="155"/>
    </location>
</feature>
<gene>
    <name evidence="7" type="ORF">AAFF_G00199360</name>
</gene>
<evidence type="ECO:0000256" key="3">
    <source>
        <dbReference type="ARBA" id="ARBA00022692"/>
    </source>
</evidence>
<feature type="transmembrane region" description="Helical" evidence="6">
    <location>
        <begin position="68"/>
        <end position="89"/>
    </location>
</feature>
<name>A0AAD7RIJ1_9TELE</name>
<keyword evidence="3 6" id="KW-0812">Transmembrane</keyword>
<dbReference type="PANTHER" id="PTHR10671:SF7">
    <property type="entry name" value="PERIPHERAL MYELIN PROTEIN 22"/>
    <property type="match status" value="1"/>
</dbReference>
<protein>
    <recommendedName>
        <fullName evidence="9">Peripheral myelin protein 22</fullName>
    </recommendedName>
</protein>
<evidence type="ECO:0000256" key="6">
    <source>
        <dbReference type="RuleBase" id="RU363088"/>
    </source>
</evidence>
<dbReference type="Pfam" id="PF00822">
    <property type="entry name" value="PMP22_Claudin"/>
    <property type="match status" value="1"/>
</dbReference>
<evidence type="ECO:0000256" key="1">
    <source>
        <dbReference type="ARBA" id="ARBA00004141"/>
    </source>
</evidence>
<dbReference type="AlphaFoldDB" id="A0AAD7RIJ1"/>
<comment type="subcellular location">
    <subcellularLocation>
        <location evidence="1 6">Membrane</location>
        <topology evidence="1 6">Multi-pass membrane protein</topology>
    </subcellularLocation>
</comment>
<dbReference type="PRINTS" id="PR01453">
    <property type="entry name" value="EPMEMFAMILY"/>
</dbReference>
<evidence type="ECO:0000256" key="2">
    <source>
        <dbReference type="ARBA" id="ARBA00006864"/>
    </source>
</evidence>
<evidence type="ECO:0000256" key="5">
    <source>
        <dbReference type="ARBA" id="ARBA00023136"/>
    </source>
</evidence>
<keyword evidence="5 6" id="KW-0472">Membrane</keyword>
<evidence type="ECO:0008006" key="9">
    <source>
        <dbReference type="Google" id="ProtNLM"/>
    </source>
</evidence>
<proteinExistence type="inferred from homology"/>
<dbReference type="EMBL" id="JAINUG010000266">
    <property type="protein sequence ID" value="KAJ8384730.1"/>
    <property type="molecule type" value="Genomic_DNA"/>
</dbReference>
<dbReference type="PANTHER" id="PTHR10671">
    <property type="entry name" value="EPITHELIAL MEMBRANE PROTEIN-RELATED"/>
    <property type="match status" value="1"/>
</dbReference>
<reference evidence="7" key="1">
    <citation type="journal article" date="2023" name="Science">
        <title>Genome structures resolve the early diversification of teleost fishes.</title>
        <authorList>
            <person name="Parey E."/>
            <person name="Louis A."/>
            <person name="Montfort J."/>
            <person name="Bouchez O."/>
            <person name="Roques C."/>
            <person name="Iampietro C."/>
            <person name="Lluch J."/>
            <person name="Castinel A."/>
            <person name="Donnadieu C."/>
            <person name="Desvignes T."/>
            <person name="Floi Bucao C."/>
            <person name="Jouanno E."/>
            <person name="Wen M."/>
            <person name="Mejri S."/>
            <person name="Dirks R."/>
            <person name="Jansen H."/>
            <person name="Henkel C."/>
            <person name="Chen W.J."/>
            <person name="Zahm M."/>
            <person name="Cabau C."/>
            <person name="Klopp C."/>
            <person name="Thompson A.W."/>
            <person name="Robinson-Rechavi M."/>
            <person name="Braasch I."/>
            <person name="Lecointre G."/>
            <person name="Bobe J."/>
            <person name="Postlethwait J.H."/>
            <person name="Berthelot C."/>
            <person name="Roest Crollius H."/>
            <person name="Guiguen Y."/>
        </authorList>
    </citation>
    <scope>NUCLEOTIDE SEQUENCE</scope>
    <source>
        <strain evidence="7">NC1722</strain>
    </source>
</reference>
<feature type="transmembrane region" description="Helical" evidence="6">
    <location>
        <begin position="96"/>
        <end position="119"/>
    </location>
</feature>
<keyword evidence="8" id="KW-1185">Reference proteome</keyword>
<sequence length="159" mass="17666">MFVFNAFLVSLCNRVNKGKHFYDFCTAMRPASTNPLIPAGLNGCSTSNGGYHFDPASARAWIQSVKGLMVLSVIYSVLALFFFLCQLFTLQKGGRFFLTGIFQILASLLVMSAATVYTLQRPDWSQESEAFGFSYVLAWAAFPLALLSGLVYVFLRKLE</sequence>
<dbReference type="Proteomes" id="UP001221898">
    <property type="component" value="Unassembled WGS sequence"/>
</dbReference>
<dbReference type="GO" id="GO:0005886">
    <property type="term" value="C:plasma membrane"/>
    <property type="evidence" value="ECO:0007669"/>
    <property type="project" value="TreeGrafter"/>
</dbReference>
<dbReference type="InterPro" id="IPR004032">
    <property type="entry name" value="PMP22_EMP_MP20"/>
</dbReference>
<dbReference type="InterPro" id="IPR050579">
    <property type="entry name" value="PMP-22/EMP/MP20-like"/>
</dbReference>
<dbReference type="Gene3D" id="1.20.140.150">
    <property type="match status" value="1"/>
</dbReference>
<evidence type="ECO:0000313" key="8">
    <source>
        <dbReference type="Proteomes" id="UP001221898"/>
    </source>
</evidence>
<organism evidence="7 8">
    <name type="scientific">Aldrovandia affinis</name>
    <dbReference type="NCBI Taxonomy" id="143900"/>
    <lineage>
        <taxon>Eukaryota</taxon>
        <taxon>Metazoa</taxon>
        <taxon>Chordata</taxon>
        <taxon>Craniata</taxon>
        <taxon>Vertebrata</taxon>
        <taxon>Euteleostomi</taxon>
        <taxon>Actinopterygii</taxon>
        <taxon>Neopterygii</taxon>
        <taxon>Teleostei</taxon>
        <taxon>Notacanthiformes</taxon>
        <taxon>Halosauridae</taxon>
        <taxon>Aldrovandia</taxon>
    </lineage>
</organism>
<comment type="caution">
    <text evidence="7">The sequence shown here is derived from an EMBL/GenBank/DDBJ whole genome shotgun (WGS) entry which is preliminary data.</text>
</comment>
<evidence type="ECO:0000313" key="7">
    <source>
        <dbReference type="EMBL" id="KAJ8384730.1"/>
    </source>
</evidence>
<comment type="caution">
    <text evidence="6">Lacks conserved residue(s) required for the propagation of feature annotation.</text>
</comment>
<evidence type="ECO:0000256" key="4">
    <source>
        <dbReference type="ARBA" id="ARBA00022989"/>
    </source>
</evidence>
<comment type="similarity">
    <text evidence="2 6">Belongs to the PMP-22/EMP/MP20 family.</text>
</comment>
<keyword evidence="4 6" id="KW-1133">Transmembrane helix</keyword>
<dbReference type="InterPro" id="IPR004031">
    <property type="entry name" value="PMP22/EMP/MP20/Claudin"/>
</dbReference>